<evidence type="ECO:0000256" key="2">
    <source>
        <dbReference type="ARBA" id="ARBA00022692"/>
    </source>
</evidence>
<feature type="transmembrane region" description="Helical" evidence="5">
    <location>
        <begin position="201"/>
        <end position="222"/>
    </location>
</feature>
<evidence type="ECO:0000256" key="5">
    <source>
        <dbReference type="SAM" id="Phobius"/>
    </source>
</evidence>
<dbReference type="InterPro" id="IPR019372">
    <property type="entry name" value="LHFPL"/>
</dbReference>
<evidence type="ECO:0000256" key="4">
    <source>
        <dbReference type="ARBA" id="ARBA00023136"/>
    </source>
</evidence>
<feature type="transmembrane region" description="Helical" evidence="5">
    <location>
        <begin position="6"/>
        <end position="22"/>
    </location>
</feature>
<accession>A0A8D9E0C5</accession>
<keyword evidence="4 5" id="KW-0472">Membrane</keyword>
<dbReference type="PANTHER" id="PTHR12489">
    <property type="entry name" value="LIPOMA HMGIC FUSION PARTNER-LIKE PROTEIN"/>
    <property type="match status" value="1"/>
</dbReference>
<feature type="transmembrane region" description="Helical" evidence="5">
    <location>
        <begin position="34"/>
        <end position="56"/>
    </location>
</feature>
<evidence type="ECO:0000313" key="6">
    <source>
        <dbReference type="EMBL" id="CAG6735866.1"/>
    </source>
</evidence>
<dbReference type="GO" id="GO:0016020">
    <property type="term" value="C:membrane"/>
    <property type="evidence" value="ECO:0007669"/>
    <property type="project" value="UniProtKB-SubCell"/>
</dbReference>
<keyword evidence="3 5" id="KW-1133">Transmembrane helix</keyword>
<dbReference type="EMBL" id="HBUF01581394">
    <property type="protein sequence ID" value="CAG6770311.1"/>
    <property type="molecule type" value="Transcribed_RNA"/>
</dbReference>
<proteinExistence type="predicted"/>
<sequence>MLSLSIHYTLHYTYCIFVFIPQNSCSMPSHLSCLGVVWSLTSLGAALASSVAFFSADWLQGILYDPIELRNITAFMSSFRRCNYPQLNIDGQSYIALSCGRYASFNDIPTVWWQLTTLLVGTGCVLSVYASVRAVLSLCLSYVLNKESVRTLGLAQLIAGFIICTGGVLYPMGWNHLEVQEVCGYLSDPFQLGSCELGQSVYLLIGSVLLLILSFCFTFCSISS</sequence>
<organism evidence="6">
    <name type="scientific">Cacopsylla melanoneura</name>
    <dbReference type="NCBI Taxonomy" id="428564"/>
    <lineage>
        <taxon>Eukaryota</taxon>
        <taxon>Metazoa</taxon>
        <taxon>Ecdysozoa</taxon>
        <taxon>Arthropoda</taxon>
        <taxon>Hexapoda</taxon>
        <taxon>Insecta</taxon>
        <taxon>Pterygota</taxon>
        <taxon>Neoptera</taxon>
        <taxon>Paraneoptera</taxon>
        <taxon>Hemiptera</taxon>
        <taxon>Sternorrhyncha</taxon>
        <taxon>Psylloidea</taxon>
        <taxon>Psyllidae</taxon>
        <taxon>Psyllinae</taxon>
        <taxon>Cacopsylla</taxon>
    </lineage>
</organism>
<dbReference type="AlphaFoldDB" id="A0A8D9E0C5"/>
<evidence type="ECO:0000256" key="1">
    <source>
        <dbReference type="ARBA" id="ARBA00004141"/>
    </source>
</evidence>
<feature type="transmembrane region" description="Helical" evidence="5">
    <location>
        <begin position="152"/>
        <end position="172"/>
    </location>
</feature>
<dbReference type="PANTHER" id="PTHR12489:SF16">
    <property type="entry name" value="LHFPL TETRASPAN SUBFAMILY MEMBER 6 PROTEIN-RELATED"/>
    <property type="match status" value="1"/>
</dbReference>
<dbReference type="EMBL" id="HBUF01397176">
    <property type="protein sequence ID" value="CAG6735866.1"/>
    <property type="molecule type" value="Transcribed_RNA"/>
</dbReference>
<reference evidence="6" key="1">
    <citation type="submission" date="2021-05" db="EMBL/GenBank/DDBJ databases">
        <authorList>
            <person name="Alioto T."/>
            <person name="Alioto T."/>
            <person name="Gomez Garrido J."/>
        </authorList>
    </citation>
    <scope>NUCLEOTIDE SEQUENCE</scope>
</reference>
<protein>
    <submittedName>
        <fullName evidence="6">Lipoma HMGIC fusion partner-like 1 protein</fullName>
    </submittedName>
</protein>
<name>A0A8D9E0C5_9HEMI</name>
<keyword evidence="2 5" id="KW-0812">Transmembrane</keyword>
<comment type="subcellular location">
    <subcellularLocation>
        <location evidence="1">Membrane</location>
        <topology evidence="1">Multi-pass membrane protein</topology>
    </subcellularLocation>
</comment>
<feature type="transmembrane region" description="Helical" evidence="5">
    <location>
        <begin position="111"/>
        <end position="132"/>
    </location>
</feature>
<evidence type="ECO:0000256" key="3">
    <source>
        <dbReference type="ARBA" id="ARBA00022989"/>
    </source>
</evidence>
<dbReference type="Pfam" id="PF10242">
    <property type="entry name" value="L_HMGIC_fpl"/>
    <property type="match status" value="1"/>
</dbReference>
<dbReference type="Gene3D" id="1.20.140.150">
    <property type="match status" value="1"/>
</dbReference>